<evidence type="ECO:0000256" key="31">
    <source>
        <dbReference type="ARBA" id="ARBA00023296"/>
    </source>
</evidence>
<dbReference type="SUPFAM" id="SSF56502">
    <property type="entry name" value="gp120 core"/>
    <property type="match status" value="2"/>
</dbReference>
<comment type="subcellular location">
    <molecule>Surface protein gp120</molecule>
    <subcellularLocation>
        <location evidence="33">Virion membrane</location>
        <topology evidence="33">Peripheral membrane protein</topology>
    </subcellularLocation>
    <subcellularLocation>
        <location evidence="33">Host cell membrane</location>
        <topology evidence="33">Peripheral membrane protein</topology>
    </subcellularLocation>
    <subcellularLocation>
        <location evidence="33">Host endosome membrane</location>
        <topology evidence="33">Single-pass type I membrane protein</topology>
    </subcellularLocation>
    <text evidence="33">The surface protein is not anchored to the viral envelope, but associates with the extravirion surface through its binding to TM. It is probably concentrated at the site of budding and incorporated into the virions possibly by contacts between the cytoplasmic tail of Env and the N-terminus of Gag.</text>
</comment>
<keyword evidence="31 33" id="KW-1160">Virus entry into host cell</keyword>
<keyword evidence="9 33" id="KW-1032">Host cell membrane</keyword>
<feature type="disulfide bond" evidence="33">
    <location>
        <begin position="52"/>
        <end position="72"/>
    </location>
</feature>
<dbReference type="GO" id="GO:0020002">
    <property type="term" value="C:host cell plasma membrane"/>
    <property type="evidence" value="ECO:0007669"/>
    <property type="project" value="UniProtKB-SubCell"/>
</dbReference>
<feature type="coiled-coil region" evidence="33">
    <location>
        <begin position="622"/>
        <end position="656"/>
    </location>
</feature>
<evidence type="ECO:0000256" key="29">
    <source>
        <dbReference type="ARBA" id="ARBA00023280"/>
    </source>
</evidence>
<keyword evidence="10 33" id="KW-1165">Clathrin-mediated endocytosis of virus by host</keyword>
<evidence type="ECO:0000256" key="9">
    <source>
        <dbReference type="ARBA" id="ARBA00022511"/>
    </source>
</evidence>
<feature type="site" description="Cleavage; by host furin" evidence="33">
    <location>
        <begin position="500"/>
        <end position="501"/>
    </location>
</feature>
<keyword evidence="12 33" id="KW-1162">Viral penetration into host cytoplasm</keyword>
<dbReference type="GO" id="GO:0039654">
    <property type="term" value="P:fusion of virus membrane with host endosome membrane"/>
    <property type="evidence" value="ECO:0007669"/>
    <property type="project" value="UniProtKB-UniRule"/>
</dbReference>
<dbReference type="GO" id="GO:1903911">
    <property type="term" value="P:positive regulation of receptor clustering"/>
    <property type="evidence" value="ECO:0007669"/>
    <property type="project" value="UniProtKB-UniRule"/>
</dbReference>
<feature type="transmembrane region" description="Helical" evidence="34">
    <location>
        <begin position="667"/>
        <end position="694"/>
    </location>
</feature>
<keyword evidence="17 33" id="KW-1161">Viral attachment to host cell</keyword>
<evidence type="ECO:0000259" key="35">
    <source>
        <dbReference type="Pfam" id="PF00516"/>
    </source>
</evidence>
<dbReference type="Gene3D" id="1.20.5.490">
    <property type="entry name" value="Single helix bin"/>
    <property type="match status" value="1"/>
</dbReference>
<keyword evidence="24 33" id="KW-0175">Coiled coil</keyword>
<evidence type="ECO:0000313" key="37">
    <source>
        <dbReference type="EMBL" id="ALP11587.1"/>
    </source>
</evidence>
<keyword evidence="7 33" id="KW-1168">Fusion of virus membrane with host membrane</keyword>
<dbReference type="HAMAP" id="MF_04083">
    <property type="entry name" value="HIV_ENV"/>
    <property type="match status" value="1"/>
</dbReference>
<comment type="domain">
    <text evidence="33">The YXXL motif is involved in determining the exact site of viral release at the surface of infected mononuclear cells and promotes endocytosis. YXXL and di-leucine endocytosis motifs interact directly or indirectly with the clathrin adapter complexes, opperate independently, and their activities are not additive.</text>
</comment>
<dbReference type="Gene3D" id="1.10.287.210">
    <property type="match status" value="1"/>
</dbReference>
<feature type="region of interest" description="CD4-binding loop" evidence="33">
    <location>
        <begin position="357"/>
        <end position="367"/>
    </location>
</feature>
<comment type="domain">
    <text evidence="33 34">The 17 amino acids long immunosuppressive region is present in many retroviral envelope proteins. Synthetic peptides derived from this relatively conserved sequence inhibit immune function in vitro and in vivo.</text>
</comment>
<evidence type="ECO:0000256" key="14">
    <source>
        <dbReference type="ARBA" id="ARBA00022692"/>
    </source>
</evidence>
<feature type="region of interest" description="Immunosuppression" evidence="33">
    <location>
        <begin position="563"/>
        <end position="581"/>
    </location>
</feature>
<dbReference type="GO" id="GO:0019064">
    <property type="term" value="P:fusion of virus membrane with host plasma membrane"/>
    <property type="evidence" value="ECO:0007669"/>
    <property type="project" value="UniProtKB-UniRule"/>
</dbReference>
<dbReference type="CDD" id="cd09909">
    <property type="entry name" value="HIV-1-like_HR1-HR2"/>
    <property type="match status" value="1"/>
</dbReference>
<evidence type="ECO:0000256" key="3">
    <source>
        <dbReference type="ARBA" id="ARBA00004505"/>
    </source>
</evidence>
<dbReference type="InterPro" id="IPR036377">
    <property type="entry name" value="Gp120_core_sf"/>
</dbReference>
<feature type="region of interest" description="Fusion peptide" evidence="33">
    <location>
        <begin position="501"/>
        <end position="521"/>
    </location>
</feature>
<evidence type="ECO:0000256" key="26">
    <source>
        <dbReference type="ARBA" id="ARBA00023139"/>
    </source>
</evidence>
<dbReference type="GO" id="GO:0019062">
    <property type="term" value="P:virion attachment to host cell"/>
    <property type="evidence" value="ECO:0007669"/>
    <property type="project" value="UniProtKB-UniRule"/>
</dbReference>
<keyword evidence="30 33" id="KW-0449">Lipoprotein</keyword>
<gene>
    <name evidence="33 37" type="primary">env</name>
</gene>
<evidence type="ECO:0000256" key="23">
    <source>
        <dbReference type="ARBA" id="ARBA00023046"/>
    </source>
</evidence>
<evidence type="ECO:0000256" key="16">
    <source>
        <dbReference type="ARBA" id="ARBA00022729"/>
    </source>
</evidence>
<dbReference type="GO" id="GO:0016020">
    <property type="term" value="C:membrane"/>
    <property type="evidence" value="ECO:0007669"/>
    <property type="project" value="UniProtKB-UniRule"/>
</dbReference>
<comment type="PTM">
    <text evidence="33">Palmitoylation of the transmembrane protein and of Env polyprotein (prior to its proteolytic cleavage) is essential for their association with host cell membrane lipid rafts. Palmitoylation is therefore required for envelope trafficking to classical lipid rafts, but not for viral replication.</text>
</comment>
<evidence type="ECO:0000256" key="27">
    <source>
        <dbReference type="ARBA" id="ARBA00023157"/>
    </source>
</evidence>
<comment type="subcellular location">
    <molecule>Transmembrane protein gp41</molecule>
    <subcellularLocation>
        <location evidence="33">Virion membrane</location>
        <topology evidence="33">Single-pass type I membrane protein</topology>
    </subcellularLocation>
    <subcellularLocation>
        <location evidence="33">Host cell membrane</location>
        <topology evidence="33">Single-pass type I membrane protein</topology>
    </subcellularLocation>
    <subcellularLocation>
        <location evidence="33">Host endosome membrane</location>
        <topology evidence="33">Single-pass type I membrane protein</topology>
    </subcellularLocation>
    <text evidence="33">It is probably concentrated at the site of budding and incorporated into the virions possibly by contacts between the cytoplasmic tail of Env and the N-terminus of Gag.</text>
</comment>
<keyword evidence="22 33" id="KW-1133">Transmembrane helix</keyword>
<feature type="lipid moiety-binding region" description="S-palmitoyl cysteine; by host" evidence="33">
    <location>
        <position position="753"/>
    </location>
</feature>
<keyword evidence="25 33" id="KW-0472">Membrane</keyword>
<evidence type="ECO:0000256" key="17">
    <source>
        <dbReference type="ARBA" id="ARBA00022804"/>
    </source>
</evidence>
<dbReference type="FunFam" id="1.10.287.210:FF:000001">
    <property type="entry name" value="Envelope glycoprotein gp160"/>
    <property type="match status" value="1"/>
</dbReference>
<protein>
    <recommendedName>
        <fullName evidence="33">Envelope glycoprotein gp160</fullName>
    </recommendedName>
    <alternativeName>
        <fullName evidence="33">Env polyprotein</fullName>
    </alternativeName>
    <component>
        <recommendedName>
            <fullName evidence="33">Surface protein gp120</fullName>
            <shortName evidence="33">SU</shortName>
        </recommendedName>
        <alternativeName>
            <fullName evidence="33">Glycoprotein 120</fullName>
            <shortName evidence="33">gp120</shortName>
        </alternativeName>
    </component>
    <component>
        <recommendedName>
            <fullName evidence="33">Transmembrane protein gp41</fullName>
            <shortName evidence="33">TM</shortName>
        </recommendedName>
        <alternativeName>
            <fullName evidence="33">Glycoprotein 41</fullName>
            <shortName evidence="33">gp41</shortName>
        </alternativeName>
    </component>
</protein>
<evidence type="ECO:0000256" key="32">
    <source>
        <dbReference type="ARBA" id="ARBA00062028"/>
    </source>
</evidence>
<feature type="chain" id="PRO_5023209696" description="Envelope glycoprotein gp160" evidence="33">
    <location>
        <begin position="31"/>
        <end position="845"/>
    </location>
</feature>
<comment type="subunit">
    <text evidence="32">The mature envelope protein (Env) consists of a homotrimer of non-covalently associated gp120-gp41 heterodimers. The resulting complex protrudes from the virus surface as a spike. There seems to be as few as 10 spikes on the average virion. Interacts with host CD4, CCR5 and CXCR4. Gp120 also interacts with the C-type lectins CD209/DC-SIGN and CLEC4M/DC-SIGNR (collectively referred to as DC-SIGN(R)). Gp120 and gp41 interact with GalCer. Gp120 interacts with host ITGA4/ITGB7 complex; on CD4+ T-cells, this interaction results in rapid activation of integrin ITGAL/LFA-1, which facilitates efficient cell-to-cell spreading of HIV-1. Gp120 interacts with cell-associated heparan sulfate; this interaction increases virus infectivity on permissive cells and may be involved in infection of CD4- cells.</text>
</comment>
<keyword evidence="11 33" id="KW-0945">Host-virus interaction</keyword>
<dbReference type="GO" id="GO:0005198">
    <property type="term" value="F:structural molecule activity"/>
    <property type="evidence" value="ECO:0007669"/>
    <property type="project" value="UniProtKB-UniRule"/>
</dbReference>
<feature type="chain" id="PRO_5023209697" description="Transmembrane protein gp41" evidence="33">
    <location>
        <begin position="501"/>
        <end position="845"/>
    </location>
</feature>
<evidence type="ECO:0000256" key="5">
    <source>
        <dbReference type="ARBA" id="ARBA00004578"/>
    </source>
</evidence>
<comment type="domain">
    <text evidence="33">Some of the most genetically diverse regions of the viral genome are present in Env. They are called variable regions 1 through 5 (V1 through V5). Coreceptor usage of gp120 is determined mainly by the primary structure of the third variable region (V3) in the outer domain of gp120. The sequence of V3 determines which coreceptor, CCR5 and/or CXCR4 (corresponding to R5/macrophage, X4/T cell and R5X4/T cell and macrophage tropism), is used to trigger the fusion potential of the Env complex, and hence which cells the virus can infect. Binding to CCR5 involves a region adjacent in addition to V3.</text>
</comment>
<evidence type="ECO:0000256" key="21">
    <source>
        <dbReference type="ARBA" id="ARBA00022890"/>
    </source>
</evidence>
<evidence type="ECO:0000256" key="25">
    <source>
        <dbReference type="ARBA" id="ARBA00023136"/>
    </source>
</evidence>
<evidence type="ECO:0000256" key="15">
    <source>
        <dbReference type="ARBA" id="ARBA00022703"/>
    </source>
</evidence>
<evidence type="ECO:0000256" key="30">
    <source>
        <dbReference type="ARBA" id="ARBA00023288"/>
    </source>
</evidence>
<dbReference type="FunFam" id="2.170.40.20:FF:000001">
    <property type="entry name" value="Envelope glycoprotein gp160"/>
    <property type="match status" value="1"/>
</dbReference>
<evidence type="ECO:0000256" key="13">
    <source>
        <dbReference type="ARBA" id="ARBA00022685"/>
    </source>
</evidence>
<evidence type="ECO:0000256" key="22">
    <source>
        <dbReference type="ARBA" id="ARBA00022989"/>
    </source>
</evidence>
<comment type="similarity">
    <text evidence="33">Belongs to the HIV-1 env protein family.</text>
</comment>
<comment type="miscellaneous">
    <text evidence="33">Inhibitors targeting HIV-1 viral envelope proteins are used as antiretroviral drugs. Attachment of virions to the cell surface via non-specific interactions and CD4 binding can be blocked by inhibitors that include cyanovirin-N, cyclotriazadisulfonamide analogs, PRO 2000, TNX 355 and PRO 542. In addition, BMS 806 can block CD4-induced conformational changes. Env interactions with the coreceptor molecules can be targeted by CCR5 antagonists including SCH-D, maraviroc (UK 427857) and aplaviroc (GW 873140), and the CXCR4 antagonist AMD 070. Fusion of viral and cellular membranes can be inhibited by peptides such as enfuvirtide and tifuvirtide (T 1249). Resistance to inhibitors associated with mutations in Env are observed. Most of the time, single mutations confer only a modest reduction in drug susceptibility. Combination of several mutations is usually required to develop a high-level drug resistance.</text>
</comment>
<dbReference type="FunFam" id="1.20.5.490:FF:000001">
    <property type="entry name" value="Envelope glycoprotein gp160"/>
    <property type="match status" value="1"/>
</dbReference>
<evidence type="ECO:0000256" key="18">
    <source>
        <dbReference type="ARBA" id="ARBA00022844"/>
    </source>
</evidence>
<evidence type="ECO:0000256" key="33">
    <source>
        <dbReference type="HAMAP-Rule" id="MF_04083"/>
    </source>
</evidence>
<evidence type="ECO:0000256" key="20">
    <source>
        <dbReference type="ARBA" id="ARBA00022879"/>
    </source>
</evidence>
<feature type="domain" description="Human immunodeficiency virus 1 envelope glycoprotein Gp120" evidence="35">
    <location>
        <begin position="143"/>
        <end position="500"/>
    </location>
</feature>
<keyword evidence="8 33" id="KW-1170">Fusion of virus membrane with host endosomal membrane</keyword>
<feature type="disulfide bond" evidence="33">
    <location>
        <begin position="223"/>
        <end position="234"/>
    </location>
</feature>
<dbReference type="Pfam" id="PF00516">
    <property type="entry name" value="GP120"/>
    <property type="match status" value="2"/>
</dbReference>
<comment type="caution">
    <text evidence="33 34">Lacks conserved residue(s) required for the propagation of feature annotation.</text>
</comment>
<evidence type="ECO:0000256" key="28">
    <source>
        <dbReference type="ARBA" id="ARBA00023180"/>
    </source>
</evidence>
<keyword evidence="14 33" id="KW-0812">Transmembrane</keyword>
<keyword evidence="23 33" id="KW-1039">Host endosome</keyword>
<comment type="function">
    <text evidence="33">Surface protein gp120: Attaches the virus to the host lymphoid cell by binding to the primary receptor CD4. This interaction induces a structural rearrangement creating a high affinity binding site for a chemokine coreceptor like CXCR4 and/or CCR5. Acts as a ligand for CD209/DC-SIGN and CLEC4M/DC-SIGNR, which are respectively found on dendritic cells (DCs), and on endothelial cells of liver sinusoids and lymph node sinuses. These interactions allow capture of viral particles at mucosal surfaces by these cells and subsequent transmission to permissive cells. HIV subverts the migration properties of dendritic cells to gain access to CD4+ T-cells in lymph nodes. Virus transmission to permissive T-cells occurs either in trans (without DCs infection, through viral capture and transmission), or in cis (following DCs productive infection, through the usual CD4-gp120 interaction), thereby inducing a robust infection. In trans infection, bound virions remain infectious over days and it is proposed that they are not degraded, but protected in non-lysosomal acidic organelles within the DCs close to the cell membrane thus contributing to the viral infectious potential during DCs' migration from the periphery to the lymphoid tissues. On arrival at lymphoid tissues, intact virions recycle back to DCs' cell surface allowing virus transmission to CD4+ T-cells.</text>
</comment>
<evidence type="ECO:0000256" key="7">
    <source>
        <dbReference type="ARBA" id="ARBA00022506"/>
    </source>
</evidence>
<reference evidence="37" key="1">
    <citation type="submission" date="2015-05" db="EMBL/GenBank/DDBJ databases">
        <authorList>
            <person name="Wang D.B."/>
            <person name="Wang M."/>
        </authorList>
    </citation>
    <scope>NUCLEOTIDE SEQUENCE</scope>
    <source>
        <strain evidence="37">574194_SGA19</strain>
    </source>
</reference>
<reference evidence="37" key="2">
    <citation type="journal article" date="2016" name="PLoS Pathog.">
        <title>Differences in the Selection Bottleneck between Modes of Sexual Transmission Influence the Genetic Composition of the HIV-1 Founder Virus.</title>
        <authorList>
            <person name="Tully D.C."/>
            <person name="Ogilvie C.B."/>
            <person name="Batorsky R.E."/>
            <person name="Bean D.J."/>
            <person name="Power K.A."/>
            <person name="Ghebremichael M."/>
            <person name="Bedard H.E."/>
            <person name="Gladden A.D."/>
            <person name="Seese A.M."/>
            <person name="Amero M.A."/>
            <person name="Lane K."/>
            <person name="McGrath G."/>
            <person name="Bazner S.B."/>
            <person name="Tinsley J."/>
            <person name="Lennon N.J."/>
            <person name="Henn M.R."/>
            <person name="Brumme Z.L."/>
            <person name="Norris P.J."/>
            <person name="Rosenberg E.S."/>
            <person name="Mayer K.H."/>
            <person name="Jessen H."/>
            <person name="Kosakovsky Pond S.L."/>
            <person name="Walker B.D."/>
            <person name="Altfeld M."/>
            <person name="Carlson J.M."/>
            <person name="Allen T.M."/>
        </authorList>
    </citation>
    <scope>NUCLEOTIDE SEQUENCE</scope>
    <source>
        <strain evidence="37">574194_SGA19</strain>
    </source>
</reference>
<dbReference type="EMBL" id="KR868854">
    <property type="protein sequence ID" value="ALP11587.1"/>
    <property type="molecule type" value="Genomic_RNA"/>
</dbReference>
<dbReference type="GO" id="GO:1903908">
    <property type="term" value="P:positive regulation of plasma membrane raft polarization"/>
    <property type="evidence" value="ECO:0007669"/>
    <property type="project" value="UniProtKB-UniRule"/>
</dbReference>
<comment type="domain">
    <text evidence="33">The membrane proximal external region (MPER) present in gp41 is a tryptophan-rich region recognized by the antibodies 2F5, Z13, and 4E10. MPER seems to play a role in fusion.</text>
</comment>
<comment type="function">
    <text evidence="33">Transmembrane protein gp41: Acts as a class I viral fusion protein. Under the current model, the protein has at least 3 conformational states: pre-fusion native state, pre-hairpin intermediate state, and post-fusion hairpin state. During fusion of viral and target intracellular membranes, the coiled coil regions (heptad repeats) assume a trimer-of-hairpins structure, positioning the fusion peptide in close proximity to the C-terminal region of the ectodomain. The formation of this structure appears to drive apposition and subsequent fusion of viral and target cell membranes. Complete fusion occurs in host cell endosomes and is dynamin-dependent, however some lipid transfer might occur at the plasma membrane. The virus undergoes clathrin-dependent internalization long before endosomal fusion, thus minimizing the surface exposure of conserved viral epitopes during fusion and reducing the efficacy of inhibitors targeting these epitopes. Membranes fusion leads to delivery of the nucleocapsid into the cytoplasm.</text>
</comment>
<dbReference type="InterPro" id="IPR000328">
    <property type="entry name" value="GP41-like"/>
</dbReference>
<comment type="subcellular location">
    <subcellularLocation>
        <location evidence="3">Host cell membrane</location>
        <topology evidence="3">Peripheral membrane protein</topology>
    </subcellularLocation>
    <subcellularLocation>
        <location evidence="1">Host cell membrane</location>
        <topology evidence="1">Single-pass type I membrane protein</topology>
    </subcellularLocation>
    <subcellularLocation>
        <location evidence="2">Host endosome membrane</location>
        <topology evidence="2">Peripheral membrane protein</topology>
    </subcellularLocation>
    <subcellularLocation>
        <location evidence="5">Host endosome membrane</location>
        <topology evidence="5">Single-pass type I membrane protein</topology>
    </subcellularLocation>
    <subcellularLocation>
        <location evidence="6">Virion membrane</location>
        <topology evidence="6">Peripheral membrane protein</topology>
    </subcellularLocation>
    <subcellularLocation>
        <location evidence="4">Virion membrane</location>
        <topology evidence="4">Single-pass type I membrane protein</topology>
    </subcellularLocation>
</comment>
<evidence type="ECO:0000256" key="8">
    <source>
        <dbReference type="ARBA" id="ARBA00022510"/>
    </source>
</evidence>
<evidence type="ECO:0000256" key="6">
    <source>
        <dbReference type="ARBA" id="ARBA00004650"/>
    </source>
</evidence>
<keyword evidence="19 33" id="KW-1043">Host membrane</keyword>
<evidence type="ECO:0000256" key="34">
    <source>
        <dbReference type="RuleBase" id="RU363095"/>
    </source>
</evidence>
<organismHost>
    <name type="scientific">Homo sapiens</name>
    <name type="common">Human</name>
    <dbReference type="NCBI Taxonomy" id="9606"/>
</organismHost>
<evidence type="ECO:0000256" key="12">
    <source>
        <dbReference type="ARBA" id="ARBA00022595"/>
    </source>
</evidence>
<comment type="function">
    <text evidence="33">Envelope glycoprotein gp160: Oligomerizes in the host endoplasmic reticulum into predominantly trimers. In a second time, gp160 transits in the host Golgi, where glycosylation is completed. The precursor is then proteolytically cleaved in the trans-Golgi and thereby activated by cellular furin or furin-like proteases to produce gp120 and gp41.</text>
</comment>
<feature type="domain" description="Retroviral envelope protein GP41-like" evidence="36">
    <location>
        <begin position="519"/>
        <end position="708"/>
    </location>
</feature>
<dbReference type="SUPFAM" id="SSF58069">
    <property type="entry name" value="Virus ectodomain"/>
    <property type="match status" value="1"/>
</dbReference>
<dbReference type="GO" id="GO:0052031">
    <property type="term" value="P:symbiont-mediated perturbation of host defense response"/>
    <property type="evidence" value="ECO:0007669"/>
    <property type="project" value="UniProtKB-UniRule"/>
</dbReference>
<keyword evidence="26 33" id="KW-0564">Palmitate</keyword>
<keyword evidence="28 33" id="KW-0325">Glycoprotein</keyword>
<dbReference type="Gene3D" id="2.170.40.20">
    <property type="entry name" value="Human immunodeficiency virus 1, Gp160, envelope glycoprotein"/>
    <property type="match status" value="2"/>
</dbReference>
<dbReference type="Pfam" id="PF00517">
    <property type="entry name" value="GP41"/>
    <property type="match status" value="1"/>
</dbReference>
<dbReference type="GO" id="GO:0055036">
    <property type="term" value="C:virion membrane"/>
    <property type="evidence" value="ECO:0007669"/>
    <property type="project" value="UniProtKB-SubCell"/>
</dbReference>
<feature type="topological domain" description="Cytoplasmic" evidence="33">
    <location>
        <begin position="695"/>
        <end position="845"/>
    </location>
</feature>
<keyword evidence="18 33" id="KW-0946">Virion</keyword>
<dbReference type="FunFam" id="2.170.40.20:FF:000003">
    <property type="entry name" value="Envelope glycoprotein gp160"/>
    <property type="match status" value="1"/>
</dbReference>
<comment type="miscellaneous">
    <text evidence="33">HIV-1 lineages are divided in three main groups, M (for Major), O (for Outlier), and N (for New, or Non-M, Non-O). The vast majority of strains found worldwide belong to the group M. Group O seems to be endemic to and largely confined to Cameroon and neighboring countries in West Central Africa, where these viruses represent a small minority of HIV-1 strains. The group N is represented by a limited number of isolates from Cameroonian persons. The group M is further subdivided in 9 clades or subtypes (A to D, F to H, J and K).</text>
</comment>
<evidence type="ECO:0000256" key="2">
    <source>
        <dbReference type="ARBA" id="ARBA00004433"/>
    </source>
</evidence>
<keyword evidence="29 33" id="KW-0899">Viral immunoevasion</keyword>
<name>A0A162K4G4_HV1</name>
<comment type="PTM">
    <text evidence="33">Specific enzymatic cleavages in vivo yield mature proteins. Envelope glycoproteins are synthesized as a inactive precursor that is heavily N-glycosylated and processed likely by host cell furin in the Golgi to yield the mature SU and TM proteins. The cleavage site between SU and TM requires the minimal sequence [KR]-X-[KR]-R. About 2 of the 9 disulfide bonds of gp41 are reduced by P4HB/PDI, following binding to CD4 receptor.</text>
</comment>
<keyword evidence="15 33" id="KW-0053">Apoptosis</keyword>
<feature type="disulfide bond" evidence="33">
    <location>
        <begin position="587"/>
        <end position="593"/>
    </location>
</feature>
<evidence type="ECO:0000256" key="11">
    <source>
        <dbReference type="ARBA" id="ARBA00022581"/>
    </source>
</evidence>
<evidence type="ECO:0000256" key="19">
    <source>
        <dbReference type="ARBA" id="ARBA00022870"/>
    </source>
</evidence>
<evidence type="ECO:0000256" key="10">
    <source>
        <dbReference type="ARBA" id="ARBA00022570"/>
    </source>
</evidence>
<feature type="disulfide bond" evidence="33">
    <location>
        <begin position="213"/>
        <end position="242"/>
    </location>
</feature>
<dbReference type="InterPro" id="IPR037527">
    <property type="entry name" value="Gp160"/>
</dbReference>
<organism evidence="37">
    <name type="scientific">Human immunodeficiency virus type 1</name>
    <name type="common">HIV-1</name>
    <dbReference type="NCBI Taxonomy" id="11676"/>
    <lineage>
        <taxon>Viruses</taxon>
        <taxon>Riboviria</taxon>
        <taxon>Pararnavirae</taxon>
        <taxon>Artverviricota</taxon>
        <taxon>Revtraviricetes</taxon>
        <taxon>Ortervirales</taxon>
        <taxon>Retroviridae</taxon>
        <taxon>Orthoretrovirinae</taxon>
        <taxon>Lentivirus</taxon>
        <taxon>Lentivirus humimdef1</taxon>
    </lineage>
</organism>
<keyword evidence="13 33" id="KW-0165">Cleavage on pair of basic residues</keyword>
<evidence type="ECO:0000259" key="36">
    <source>
        <dbReference type="Pfam" id="PF00517"/>
    </source>
</evidence>
<dbReference type="GO" id="GO:0075512">
    <property type="term" value="P:clathrin-dependent endocytosis of virus by host cell"/>
    <property type="evidence" value="ECO:0007669"/>
    <property type="project" value="UniProtKB-UniRule"/>
</dbReference>
<keyword evidence="20 33" id="KW-0261">Viral envelope protein</keyword>
<proteinExistence type="inferred from homology"/>
<dbReference type="GO" id="GO:0019082">
    <property type="term" value="P:viral protein processing"/>
    <property type="evidence" value="ECO:0007669"/>
    <property type="project" value="UniProtKB-UniRule"/>
</dbReference>
<keyword evidence="16 33" id="KW-0732">Signal</keyword>
<feature type="region of interest" description="MPER; binding to GalCer" evidence="33">
    <location>
        <begin position="651"/>
        <end position="672"/>
    </location>
</feature>
<comment type="PTM">
    <text evidence="33">Highly glycosylated by host. The high number of glycan on the protein is reffered to as 'glycan shield' because it contributes to hide protein sequence from adaptive immune system.</text>
</comment>
<comment type="domain">
    <text evidence="33">The CD4-binding region is targeted by the antibody b12.</text>
</comment>
<feature type="short sequence motif" description="YXXL motif; contains endocytosis signal" evidence="33">
    <location>
        <begin position="701"/>
        <end position="704"/>
    </location>
</feature>
<sequence>MRVRGIRRNYQHLWRWGIMLLGMLMNCSTEKLWVTVYYGVPVWKEATTTLFCASDAKAYDTEMHNVWATHACVPTDPNPQEVVLENVTENFNMWKNNMVEQMHEDIISLWDQSLKPCVKLTPLCVTLNCTDVNPEITKTYNSSQEMKNCSFKVNPGIKDKTQRERALFYALDLVPINNTNGNDTKYILISCNTSVITQACPKISFEPIPIHYCAPAGFAILKCNDKTFNGTGPCTNVSTVQCTHGIRPVVSTQLLLNGSLAEEEIVIRSENITDHFKNIIVQLNNTVNITCTRPNNNTRKSITMGPGKAFYAMGEIIGDIRQAHCIINKTEWNKTLEQVAIKLEEQFKNKTISFKPPSGGDPEIVMHTFNCGGEFFYCNSTPLFNSEWSDNNTWNSAEEGNATITLQCRIKQIVNMWQEVGRAMYAPPIAGKISCTSNITGLILTRDHSKDNVTFTFRPGGGNMKDNWRSELYKYKVVKIEPLGVAPTKAKRRVVQREKRAVGIGAVFLGFLGAAGSTMGAASITLTVQARLLLSGIVQQQNNLLRAIEAQQHLLQLTVWGIKQLQARVLAVERYLRDQQLLGIWGCSGKLICTTAVPWNDSWSNKSLNEIWNNMTWMEWEREIDNYTGLIYNLLEQSQNQQDKNEQDLLELSKWDSLWNWFDITNWLWYIKIFIMIVGGLIGLRIVFTVLSIVNRVRKGYSPLSFQTHLPVPRGLDRPEGIEEGGGEQDRDRSGRLVDGFLAIIWVDLRSLCLFSYHRLRDLLLIVTRIVELLGRRGWEILKYWWSLLQYWIQELKNSAISLFNATAIAVAEGTDRVIELLQRAYRAILHIPTRIRQGLERLLL</sequence>
<feature type="domain" description="Human immunodeficiency virus 1 envelope glycoprotein Gp120" evidence="35">
    <location>
        <begin position="32"/>
        <end position="138"/>
    </location>
</feature>
<evidence type="ECO:0000256" key="24">
    <source>
        <dbReference type="ARBA" id="ARBA00023054"/>
    </source>
</evidence>
<evidence type="ECO:0000256" key="1">
    <source>
        <dbReference type="ARBA" id="ARBA00004402"/>
    </source>
</evidence>
<feature type="short sequence motif" description="Di-leucine internalization motif" evidence="33">
    <location>
        <begin position="844"/>
        <end position="845"/>
    </location>
</feature>
<keyword evidence="27 33" id="KW-1015">Disulfide bond</keyword>
<dbReference type="InterPro" id="IPR000777">
    <property type="entry name" value="HIV1_Gp120"/>
</dbReference>
<evidence type="ECO:0000256" key="4">
    <source>
        <dbReference type="ARBA" id="ARBA00004563"/>
    </source>
</evidence>
<comment type="subunit">
    <text evidence="33">The mature envelope protein (Env) consists of a homotrimer of non-covalently associated gp120-gp41 heterodimers. The resulting complex protrudes from the virus surface as a spike. There seems to be as few as 10 spikes on the average virion. Surface protein gp120 interacts with host CD4, CCR5 and CXCR4. Gp120 also interacts with the C-type lectins CD209/DC-SIGN and CLEC4M/DC-SIGNR (collectively referred to as DC-SIGN(R)). Gp120 and gp41 interact with GalCer. Gp120 interacts with host ITGA4/ITGB7 complex; on CD4+ T-cells, this interaction results in rapid activation of integrin ITGAL/LFA-1, which facilitates efficient cell-to-cell spreading of HIV-1. Gp120 interacts with cell-associated heparan sulfate; this interaction increases virus infectivity on permissive cells and may be involved in infection of CD4- cells.</text>
</comment>
<dbReference type="GO" id="GO:0019031">
    <property type="term" value="C:viral envelope"/>
    <property type="evidence" value="ECO:0007669"/>
    <property type="project" value="UniProtKB-KW"/>
</dbReference>
<keyword evidence="21 33" id="KW-1164">Virus endocytosis by host</keyword>
<accession>A0A162K4G4</accession>
<dbReference type="GO" id="GO:0044175">
    <property type="term" value="C:host cell endosome membrane"/>
    <property type="evidence" value="ECO:0007669"/>
    <property type="project" value="UniProtKB-SubCell"/>
</dbReference>
<feature type="transmembrane region" description="Helical" evidence="34">
    <location>
        <begin position="501"/>
        <end position="524"/>
    </location>
</feature>